<feature type="domain" description="Anti-sigma factor NepR" evidence="2">
    <location>
        <begin position="43"/>
        <end position="76"/>
    </location>
</feature>
<evidence type="ECO:0000259" key="2">
    <source>
        <dbReference type="Pfam" id="PF18557"/>
    </source>
</evidence>
<dbReference type="OrthoDB" id="8454456at2"/>
<keyword evidence="4" id="KW-1185">Reference proteome</keyword>
<dbReference type="RefSeq" id="WP_129217543.1">
    <property type="nucleotide sequence ID" value="NZ_QYBC01000002.1"/>
</dbReference>
<feature type="region of interest" description="Disordered" evidence="1">
    <location>
        <begin position="1"/>
        <end position="40"/>
    </location>
</feature>
<gene>
    <name evidence="3" type="ORF">D3272_02655</name>
</gene>
<accession>A0A4Q2RH51</accession>
<dbReference type="EMBL" id="QYBC01000002">
    <property type="protein sequence ID" value="RYB07002.1"/>
    <property type="molecule type" value="Genomic_DNA"/>
</dbReference>
<evidence type="ECO:0000256" key="1">
    <source>
        <dbReference type="SAM" id="MobiDB-lite"/>
    </source>
</evidence>
<dbReference type="Pfam" id="PF18557">
    <property type="entry name" value="NepR"/>
    <property type="match status" value="1"/>
</dbReference>
<organism evidence="3 4">
    <name type="scientific">Lichenibacterium ramalinae</name>
    <dbReference type="NCBI Taxonomy" id="2316527"/>
    <lineage>
        <taxon>Bacteria</taxon>
        <taxon>Pseudomonadati</taxon>
        <taxon>Pseudomonadota</taxon>
        <taxon>Alphaproteobacteria</taxon>
        <taxon>Hyphomicrobiales</taxon>
        <taxon>Lichenihabitantaceae</taxon>
        <taxon>Lichenibacterium</taxon>
    </lineage>
</organism>
<reference evidence="3 4" key="2">
    <citation type="submission" date="2019-02" db="EMBL/GenBank/DDBJ databases">
        <title>'Lichenibacterium ramalinii' gen. nov. sp. nov., 'Lichenibacterium minor' gen. nov. sp. nov.</title>
        <authorList>
            <person name="Pankratov T."/>
        </authorList>
    </citation>
    <scope>NUCLEOTIDE SEQUENCE [LARGE SCALE GENOMIC DNA]</scope>
    <source>
        <strain evidence="3 4">RmlP001</strain>
    </source>
</reference>
<reference evidence="3 4" key="1">
    <citation type="submission" date="2018-09" db="EMBL/GenBank/DDBJ databases">
        <authorList>
            <person name="Grouzdev D.S."/>
            <person name="Krutkina M.S."/>
        </authorList>
    </citation>
    <scope>NUCLEOTIDE SEQUENCE [LARGE SCALE GENOMIC DNA]</scope>
    <source>
        <strain evidence="3 4">RmlP001</strain>
    </source>
</reference>
<name>A0A4Q2RH51_9HYPH</name>
<comment type="caution">
    <text evidence="3">The sequence shown here is derived from an EMBL/GenBank/DDBJ whole genome shotgun (WGS) entry which is preliminary data.</text>
</comment>
<protein>
    <recommendedName>
        <fullName evidence="2">Anti-sigma factor NepR domain-containing protein</fullName>
    </recommendedName>
</protein>
<sequence>MNPDNENERLPAPNQDLSASPEAGRSDAEGAADGARPGTTDVQAYIGRQLRAVYDDVVKQPIPDRFLALMKQLEEQGAKT</sequence>
<evidence type="ECO:0000313" key="3">
    <source>
        <dbReference type="EMBL" id="RYB07002.1"/>
    </source>
</evidence>
<evidence type="ECO:0000313" key="4">
    <source>
        <dbReference type="Proteomes" id="UP000289411"/>
    </source>
</evidence>
<proteinExistence type="predicted"/>
<dbReference type="Proteomes" id="UP000289411">
    <property type="component" value="Unassembled WGS sequence"/>
</dbReference>
<dbReference type="AlphaFoldDB" id="A0A4Q2RH51"/>
<dbReference type="InterPro" id="IPR041649">
    <property type="entry name" value="NepR"/>
</dbReference>